<comment type="caution">
    <text evidence="13">The sequence shown here is derived from an EMBL/GenBank/DDBJ whole genome shotgun (WGS) entry which is preliminary data.</text>
</comment>
<dbReference type="Proteomes" id="UP001565236">
    <property type="component" value="Unassembled WGS sequence"/>
</dbReference>
<dbReference type="EC" id="5.6.2.1" evidence="3"/>
<dbReference type="Pfam" id="PF01751">
    <property type="entry name" value="Toprim"/>
    <property type="match status" value="1"/>
</dbReference>
<dbReference type="Gene3D" id="2.70.20.10">
    <property type="entry name" value="Topoisomerase I, domain 3"/>
    <property type="match status" value="1"/>
</dbReference>
<dbReference type="SUPFAM" id="SSF56712">
    <property type="entry name" value="Prokaryotic type I DNA topoisomerase"/>
    <property type="match status" value="1"/>
</dbReference>
<dbReference type="InterPro" id="IPR003601">
    <property type="entry name" value="Topo_IA_2"/>
</dbReference>
<dbReference type="EMBL" id="JBCLUF010000003">
    <property type="protein sequence ID" value="MEY8661533.1"/>
    <property type="molecule type" value="Genomic_DNA"/>
</dbReference>
<dbReference type="Pfam" id="PF01131">
    <property type="entry name" value="Topoisom_bac"/>
    <property type="match status" value="1"/>
</dbReference>
<evidence type="ECO:0000256" key="8">
    <source>
        <dbReference type="ARBA" id="ARBA00031985"/>
    </source>
</evidence>
<organism evidence="13 14">
    <name type="scientific">Ligilactobacillus faecis</name>
    <dbReference type="NCBI Taxonomy" id="762833"/>
    <lineage>
        <taxon>Bacteria</taxon>
        <taxon>Bacillati</taxon>
        <taxon>Bacillota</taxon>
        <taxon>Bacilli</taxon>
        <taxon>Lactobacillales</taxon>
        <taxon>Lactobacillaceae</taxon>
        <taxon>Ligilactobacillus</taxon>
    </lineage>
</organism>
<keyword evidence="4" id="KW-0799">Topoisomerase</keyword>
<dbReference type="InterPro" id="IPR013826">
    <property type="entry name" value="Topo_IA_cen_sub3"/>
</dbReference>
<dbReference type="InterPro" id="IPR013824">
    <property type="entry name" value="Topo_IA_cen_sub1"/>
</dbReference>
<reference evidence="13 14" key="1">
    <citation type="submission" date="2024-03" db="EMBL/GenBank/DDBJ databases">
        <title>Mouse gut bacterial collection (mGBC) of GemPharmatech.</title>
        <authorList>
            <person name="He Y."/>
            <person name="Dong L."/>
            <person name="Wu D."/>
            <person name="Gao X."/>
            <person name="Lin Z."/>
        </authorList>
    </citation>
    <scope>NUCLEOTIDE SEQUENCE [LARGE SCALE GENOMIC DNA]</scope>
    <source>
        <strain evidence="13 14">15-30</strain>
    </source>
</reference>
<dbReference type="SMART" id="SM00493">
    <property type="entry name" value="TOPRIM"/>
    <property type="match status" value="1"/>
</dbReference>
<dbReference type="PROSITE" id="PS50880">
    <property type="entry name" value="TOPRIM"/>
    <property type="match status" value="1"/>
</dbReference>
<gene>
    <name evidence="13" type="ORF">AALT52_01290</name>
</gene>
<dbReference type="Gene3D" id="1.10.290.10">
    <property type="entry name" value="Topoisomerase I, domain 4"/>
    <property type="match status" value="1"/>
</dbReference>
<name>A0ABV4DM28_9LACO</name>
<accession>A0ABV4DM28</accession>
<dbReference type="InterPro" id="IPR013825">
    <property type="entry name" value="Topo_IA_cen_sub2"/>
</dbReference>
<dbReference type="InterPro" id="IPR000380">
    <property type="entry name" value="Topo_IA"/>
</dbReference>
<evidence type="ECO:0000256" key="1">
    <source>
        <dbReference type="ARBA" id="ARBA00000213"/>
    </source>
</evidence>
<dbReference type="SMART" id="SM00437">
    <property type="entry name" value="TOP1Ac"/>
    <property type="match status" value="1"/>
</dbReference>
<evidence type="ECO:0000256" key="7">
    <source>
        <dbReference type="ARBA" id="ARBA00030003"/>
    </source>
</evidence>
<dbReference type="PRINTS" id="PR00417">
    <property type="entry name" value="PRTPISMRASEI"/>
</dbReference>
<feature type="domain" description="Topo IA-type catalytic" evidence="12">
    <location>
        <begin position="162"/>
        <end position="585"/>
    </location>
</feature>
<keyword evidence="6 13" id="KW-0413">Isomerase</keyword>
<keyword evidence="14" id="KW-1185">Reference proteome</keyword>
<evidence type="ECO:0000256" key="2">
    <source>
        <dbReference type="ARBA" id="ARBA00009446"/>
    </source>
</evidence>
<dbReference type="Gene3D" id="3.40.50.140">
    <property type="match status" value="1"/>
</dbReference>
<evidence type="ECO:0000256" key="6">
    <source>
        <dbReference type="ARBA" id="ARBA00023235"/>
    </source>
</evidence>
<evidence type="ECO:0000256" key="5">
    <source>
        <dbReference type="ARBA" id="ARBA00023125"/>
    </source>
</evidence>
<evidence type="ECO:0000256" key="9">
    <source>
        <dbReference type="ARBA" id="ARBA00032235"/>
    </source>
</evidence>
<comment type="similarity">
    <text evidence="2">Belongs to the type IA topoisomerase family.</text>
</comment>
<evidence type="ECO:0000256" key="3">
    <source>
        <dbReference type="ARBA" id="ARBA00012891"/>
    </source>
</evidence>
<evidence type="ECO:0000256" key="10">
    <source>
        <dbReference type="ARBA" id="ARBA00032877"/>
    </source>
</evidence>
<dbReference type="Gene3D" id="1.10.460.10">
    <property type="entry name" value="Topoisomerase I, domain 2"/>
    <property type="match status" value="1"/>
</dbReference>
<evidence type="ECO:0000256" key="4">
    <source>
        <dbReference type="ARBA" id="ARBA00023029"/>
    </source>
</evidence>
<evidence type="ECO:0000313" key="14">
    <source>
        <dbReference type="Proteomes" id="UP001565236"/>
    </source>
</evidence>
<dbReference type="GO" id="GO:0016853">
    <property type="term" value="F:isomerase activity"/>
    <property type="evidence" value="ECO:0007669"/>
    <property type="project" value="UniProtKB-KW"/>
</dbReference>
<comment type="catalytic activity">
    <reaction evidence="1">
        <text>ATP-independent breakage of single-stranded DNA, followed by passage and rejoining.</text>
        <dbReference type="EC" id="5.6.2.1"/>
    </reaction>
</comment>
<evidence type="ECO:0000259" key="11">
    <source>
        <dbReference type="PROSITE" id="PS50880"/>
    </source>
</evidence>
<dbReference type="RefSeq" id="WP_369940316.1">
    <property type="nucleotide sequence ID" value="NZ_JBCLUF010000003.1"/>
</dbReference>
<feature type="domain" description="Toprim" evidence="11">
    <location>
        <begin position="2"/>
        <end position="144"/>
    </location>
</feature>
<dbReference type="InterPro" id="IPR023405">
    <property type="entry name" value="Topo_IA_core_domain"/>
</dbReference>
<dbReference type="InterPro" id="IPR013497">
    <property type="entry name" value="Topo_IA_cen"/>
</dbReference>
<proteinExistence type="inferred from homology"/>
<evidence type="ECO:0000313" key="13">
    <source>
        <dbReference type="EMBL" id="MEY8661533.1"/>
    </source>
</evidence>
<evidence type="ECO:0000259" key="12">
    <source>
        <dbReference type="PROSITE" id="PS52039"/>
    </source>
</evidence>
<dbReference type="CDD" id="cd01028">
    <property type="entry name" value="TOPRIM_TopoIA"/>
    <property type="match status" value="1"/>
</dbReference>
<dbReference type="PANTHER" id="PTHR11390">
    <property type="entry name" value="PROKARYOTIC DNA TOPOISOMERASE"/>
    <property type="match status" value="1"/>
</dbReference>
<keyword evidence="5" id="KW-0238">DNA-binding</keyword>
<dbReference type="InterPro" id="IPR006171">
    <property type="entry name" value="TOPRIM_dom"/>
</dbReference>
<sequence length="686" mass="78411">MKMMILCEKDTAKQNFKLALGGNSGVRRLITDSDTYILESANGHLLSLVSPDMQVSEYKKEYYRKWDIKNLPWNKEDFNWSKEPIRATDFEDLERIKKISKEVDAIIVATDNDPSGEGDVIGAEILSYIGWKKKTYRMLFEDETRKSINKALDNLVDITDSVTGKYLKGVARQRFDYLTMQYTRLATLLSLKKGYSYGVVRAGRLKSLLVDIVYQQELAIKNYKRVPYYEARYSDDNGHMFSRFFKAGMDFRTPFSAEAVKEKNTLNEDTPVTVEVVTLEKEPPDLPDLATLNAVLTKKGFKDILKVYQKMYHQNYVSYPRTEDTVITQEQYSELRVLADRIAEVVNIDKNLLTKTEIREKHLGKSCAHGANRPGTRVPKDLKEIKNKFGSVGVAIYTYLATTFLAICAENYVYEKHMAVLDNHPDYRSKYDKPIKQGFQEILGPKGIPKGFGKKATSFVYEGSNVKPNAPTQSFIFRYLKIKGVGTGATRVATLEELVAETDKLKPLLYQKADGSYGVTELGKLSAVLMQGSNIANADVTKMLQDLQNKVEHESDEEGLDRIYEFFDMMFGVDLEIIQENAEMLFDKIGSPKKEAIQMSNKKYNAPDKHYVKVNGVLESYKPSYGGHTFTEKELEMLDRGKSIEYYQRMNVGGKNYKKLIKGRLAYQEYKGHRYLGFKPENLGKQ</sequence>
<dbReference type="PROSITE" id="PS52039">
    <property type="entry name" value="TOPO_IA_2"/>
    <property type="match status" value="1"/>
</dbReference>
<dbReference type="SMART" id="SM00436">
    <property type="entry name" value="TOP1Bc"/>
    <property type="match status" value="1"/>
</dbReference>
<protein>
    <recommendedName>
        <fullName evidence="3">DNA topoisomerase</fullName>
        <ecNumber evidence="3">5.6.2.1</ecNumber>
    </recommendedName>
    <alternativeName>
        <fullName evidence="10">Omega-protein</fullName>
    </alternativeName>
    <alternativeName>
        <fullName evidence="9">Relaxing enzyme</fullName>
    </alternativeName>
    <alternativeName>
        <fullName evidence="7">Swivelase</fullName>
    </alternativeName>
    <alternativeName>
        <fullName evidence="8">Untwisting enzyme</fullName>
    </alternativeName>
</protein>
<dbReference type="PANTHER" id="PTHR11390:SF21">
    <property type="entry name" value="DNA TOPOISOMERASE 3-ALPHA"/>
    <property type="match status" value="1"/>
</dbReference>
<dbReference type="InterPro" id="IPR003602">
    <property type="entry name" value="Topo_IA_DNA-bd_dom"/>
</dbReference>